<reference evidence="9 10" key="1">
    <citation type="journal article" date="2024" name="bioRxiv">
        <title>A reference genome for Trichogramma kaykai: A tiny desert-dwelling parasitoid wasp with competing sex-ratio distorters.</title>
        <authorList>
            <person name="Culotta J."/>
            <person name="Lindsey A.R."/>
        </authorList>
    </citation>
    <scope>NUCLEOTIDE SEQUENCE [LARGE SCALE GENOMIC DNA]</scope>
    <source>
        <strain evidence="9 10">KSX58</strain>
    </source>
</reference>
<dbReference type="InterPro" id="IPR036236">
    <property type="entry name" value="Znf_C2H2_sf"/>
</dbReference>
<sequence>MESSSIFNCAVKVKNEPCDVSLTETYCKSIDKTPDTDNVQCSKFLLENTTNKLQKYEETYEAELDKMEIDFECKDVKLNVDSLIFKNRQKTIKVETATVVKQEFCGDNATELVTNLDCELNKQNKNRIVTKKLNRKHKLKKTIATMRGDITQTCDKCDKTFISKYYLKIHIDSVHNGVTYACDKCDKTFTSKYYLKIHIDSVHNGVTYACDKCGKTFTSKGYRKLHIDSEPVYKSSKQMLEIR</sequence>
<evidence type="ECO:0000256" key="3">
    <source>
        <dbReference type="ARBA" id="ARBA00022737"/>
    </source>
</evidence>
<dbReference type="GO" id="GO:0008270">
    <property type="term" value="F:zinc ion binding"/>
    <property type="evidence" value="ECO:0007669"/>
    <property type="project" value="UniProtKB-KW"/>
</dbReference>
<evidence type="ECO:0000256" key="2">
    <source>
        <dbReference type="ARBA" id="ARBA00022723"/>
    </source>
</evidence>
<keyword evidence="2" id="KW-0479">Metal-binding</keyword>
<dbReference type="PANTHER" id="PTHR24394">
    <property type="entry name" value="ZINC FINGER PROTEIN"/>
    <property type="match status" value="1"/>
</dbReference>
<keyword evidence="6" id="KW-0539">Nucleus</keyword>
<keyword evidence="10" id="KW-1185">Reference proteome</keyword>
<dbReference type="PROSITE" id="PS00028">
    <property type="entry name" value="ZINC_FINGER_C2H2_1"/>
    <property type="match status" value="2"/>
</dbReference>
<comment type="subcellular location">
    <subcellularLocation>
        <location evidence="1">Nucleus</location>
    </subcellularLocation>
</comment>
<dbReference type="Pfam" id="PF00096">
    <property type="entry name" value="zf-C2H2"/>
    <property type="match status" value="3"/>
</dbReference>
<evidence type="ECO:0000313" key="10">
    <source>
        <dbReference type="Proteomes" id="UP001627154"/>
    </source>
</evidence>
<protein>
    <recommendedName>
        <fullName evidence="8">C2H2-type domain-containing protein</fullName>
    </recommendedName>
</protein>
<evidence type="ECO:0000256" key="5">
    <source>
        <dbReference type="ARBA" id="ARBA00022833"/>
    </source>
</evidence>
<feature type="domain" description="C2H2-type" evidence="8">
    <location>
        <begin position="152"/>
        <end position="177"/>
    </location>
</feature>
<dbReference type="InterPro" id="IPR013087">
    <property type="entry name" value="Znf_C2H2_type"/>
</dbReference>
<evidence type="ECO:0000259" key="8">
    <source>
        <dbReference type="PROSITE" id="PS50157"/>
    </source>
</evidence>
<evidence type="ECO:0000256" key="6">
    <source>
        <dbReference type="ARBA" id="ARBA00023242"/>
    </source>
</evidence>
<evidence type="ECO:0000256" key="1">
    <source>
        <dbReference type="ARBA" id="ARBA00004123"/>
    </source>
</evidence>
<evidence type="ECO:0000256" key="4">
    <source>
        <dbReference type="ARBA" id="ARBA00022771"/>
    </source>
</evidence>
<dbReference type="EMBL" id="JBJJXI010000055">
    <property type="protein sequence ID" value="KAL3399742.1"/>
    <property type="molecule type" value="Genomic_DNA"/>
</dbReference>
<evidence type="ECO:0000256" key="7">
    <source>
        <dbReference type="PROSITE-ProRule" id="PRU00042"/>
    </source>
</evidence>
<evidence type="ECO:0000313" key="9">
    <source>
        <dbReference type="EMBL" id="KAL3399742.1"/>
    </source>
</evidence>
<dbReference type="Gene3D" id="3.30.160.60">
    <property type="entry name" value="Classic Zinc Finger"/>
    <property type="match status" value="3"/>
</dbReference>
<comment type="caution">
    <text evidence="9">The sequence shown here is derived from an EMBL/GenBank/DDBJ whole genome shotgun (WGS) entry which is preliminary data.</text>
</comment>
<feature type="domain" description="C2H2-type" evidence="8">
    <location>
        <begin position="180"/>
        <end position="205"/>
    </location>
</feature>
<keyword evidence="3" id="KW-0677">Repeat</keyword>
<organism evidence="9 10">
    <name type="scientific">Trichogramma kaykai</name>
    <dbReference type="NCBI Taxonomy" id="54128"/>
    <lineage>
        <taxon>Eukaryota</taxon>
        <taxon>Metazoa</taxon>
        <taxon>Ecdysozoa</taxon>
        <taxon>Arthropoda</taxon>
        <taxon>Hexapoda</taxon>
        <taxon>Insecta</taxon>
        <taxon>Pterygota</taxon>
        <taxon>Neoptera</taxon>
        <taxon>Endopterygota</taxon>
        <taxon>Hymenoptera</taxon>
        <taxon>Apocrita</taxon>
        <taxon>Proctotrupomorpha</taxon>
        <taxon>Chalcidoidea</taxon>
        <taxon>Trichogrammatidae</taxon>
        <taxon>Trichogramma</taxon>
    </lineage>
</organism>
<gene>
    <name evidence="9" type="ORF">TKK_006988</name>
</gene>
<name>A0ABD2X319_9HYME</name>
<dbReference type="Proteomes" id="UP001627154">
    <property type="component" value="Unassembled WGS sequence"/>
</dbReference>
<feature type="domain" description="C2H2-type" evidence="8">
    <location>
        <begin position="208"/>
        <end position="238"/>
    </location>
</feature>
<keyword evidence="5" id="KW-0862">Zinc</keyword>
<dbReference type="PANTHER" id="PTHR24394:SF29">
    <property type="entry name" value="MYONEURIN"/>
    <property type="match status" value="1"/>
</dbReference>
<dbReference type="GO" id="GO:0005634">
    <property type="term" value="C:nucleus"/>
    <property type="evidence" value="ECO:0007669"/>
    <property type="project" value="UniProtKB-SubCell"/>
</dbReference>
<dbReference type="PROSITE" id="PS50157">
    <property type="entry name" value="ZINC_FINGER_C2H2_2"/>
    <property type="match status" value="3"/>
</dbReference>
<keyword evidence="4 7" id="KW-0863">Zinc-finger</keyword>
<accession>A0ABD2X319</accession>
<dbReference type="SUPFAM" id="SSF57667">
    <property type="entry name" value="beta-beta-alpha zinc fingers"/>
    <property type="match status" value="2"/>
</dbReference>
<dbReference type="AlphaFoldDB" id="A0ABD2X319"/>
<proteinExistence type="predicted"/>
<dbReference type="SMART" id="SM00355">
    <property type="entry name" value="ZnF_C2H2"/>
    <property type="match status" value="3"/>
</dbReference>